<dbReference type="InterPro" id="IPR036737">
    <property type="entry name" value="OmpA-like_sf"/>
</dbReference>
<evidence type="ECO:0000256" key="1">
    <source>
        <dbReference type="ARBA" id="ARBA00004442"/>
    </source>
</evidence>
<protein>
    <submittedName>
        <fullName evidence="7">OmpA family protein</fullName>
    </submittedName>
</protein>
<dbReference type="SUPFAM" id="SSF49478">
    <property type="entry name" value="Cna protein B-type domain"/>
    <property type="match status" value="1"/>
</dbReference>
<gene>
    <name evidence="7" type="ORF">RBU60_10655</name>
</gene>
<accession>A0ABU1A2V5</accession>
<dbReference type="EMBL" id="JAVHUL010000029">
    <property type="protein sequence ID" value="MDQ7918038.1"/>
    <property type="molecule type" value="Genomic_DNA"/>
</dbReference>
<dbReference type="Pfam" id="PF00691">
    <property type="entry name" value="OmpA"/>
    <property type="match status" value="1"/>
</dbReference>
<dbReference type="PRINTS" id="PR01021">
    <property type="entry name" value="OMPADOMAIN"/>
</dbReference>
<evidence type="ECO:0000256" key="5">
    <source>
        <dbReference type="SAM" id="SignalP"/>
    </source>
</evidence>
<dbReference type="InterPro" id="IPR006665">
    <property type="entry name" value="OmpA-like"/>
</dbReference>
<evidence type="ECO:0000259" key="6">
    <source>
        <dbReference type="PROSITE" id="PS51123"/>
    </source>
</evidence>
<feature type="domain" description="OmpA-like" evidence="6">
    <location>
        <begin position="515"/>
        <end position="633"/>
    </location>
</feature>
<dbReference type="PANTHER" id="PTHR30329:SF21">
    <property type="entry name" value="LIPOPROTEIN YIAD-RELATED"/>
    <property type="match status" value="1"/>
</dbReference>
<dbReference type="InterPro" id="IPR006664">
    <property type="entry name" value="OMP_bac"/>
</dbReference>
<keyword evidence="5" id="KW-0732">Signal</keyword>
<dbReference type="SUPFAM" id="SSF82171">
    <property type="entry name" value="DPP6 N-terminal domain-like"/>
    <property type="match status" value="1"/>
</dbReference>
<name>A0ABU1A2V5_9FLAO</name>
<comment type="subcellular location">
    <subcellularLocation>
        <location evidence="1">Cell outer membrane</location>
    </subcellularLocation>
</comment>
<keyword evidence="8" id="KW-1185">Reference proteome</keyword>
<organism evidence="7 8">
    <name type="scientific">Mesonia profundi</name>
    <dbReference type="NCBI Taxonomy" id="3070998"/>
    <lineage>
        <taxon>Bacteria</taxon>
        <taxon>Pseudomonadati</taxon>
        <taxon>Bacteroidota</taxon>
        <taxon>Flavobacteriia</taxon>
        <taxon>Flavobacteriales</taxon>
        <taxon>Flavobacteriaceae</taxon>
        <taxon>Mesonia</taxon>
    </lineage>
</organism>
<feature type="chain" id="PRO_5045881700" evidence="5">
    <location>
        <begin position="22"/>
        <end position="633"/>
    </location>
</feature>
<dbReference type="Gene3D" id="2.120.10.30">
    <property type="entry name" value="TolB, C-terminal domain"/>
    <property type="match status" value="1"/>
</dbReference>
<evidence type="ECO:0000313" key="8">
    <source>
        <dbReference type="Proteomes" id="UP001230915"/>
    </source>
</evidence>
<comment type="caution">
    <text evidence="7">The sequence shown here is derived from an EMBL/GenBank/DDBJ whole genome shotgun (WGS) entry which is preliminary data.</text>
</comment>
<dbReference type="InterPro" id="IPR050330">
    <property type="entry name" value="Bact_OuterMem_StrucFunc"/>
</dbReference>
<evidence type="ECO:0000313" key="7">
    <source>
        <dbReference type="EMBL" id="MDQ7918038.1"/>
    </source>
</evidence>
<dbReference type="Proteomes" id="UP001230915">
    <property type="component" value="Unassembled WGS sequence"/>
</dbReference>
<evidence type="ECO:0000256" key="3">
    <source>
        <dbReference type="ARBA" id="ARBA00023237"/>
    </source>
</evidence>
<dbReference type="RefSeq" id="WP_308864965.1">
    <property type="nucleotide sequence ID" value="NZ_JAVHUL010000029.1"/>
</dbReference>
<proteinExistence type="predicted"/>
<keyword evidence="3" id="KW-0998">Cell outer membrane</keyword>
<dbReference type="SUPFAM" id="SSF103088">
    <property type="entry name" value="OmpA-like"/>
    <property type="match status" value="1"/>
</dbReference>
<reference evidence="7 8" key="1">
    <citation type="submission" date="2023-08" db="EMBL/GenBank/DDBJ databases">
        <title>Mesonia sp. MT50, isolated from deep-sea sediment of the Mariana Trench.</title>
        <authorList>
            <person name="Fu H."/>
        </authorList>
    </citation>
    <scope>NUCLEOTIDE SEQUENCE [LARGE SCALE GENOMIC DNA]</scope>
    <source>
        <strain evidence="7 8">MT50</strain>
    </source>
</reference>
<dbReference type="PANTHER" id="PTHR30329">
    <property type="entry name" value="STATOR ELEMENT OF FLAGELLAR MOTOR COMPLEX"/>
    <property type="match status" value="1"/>
</dbReference>
<evidence type="ECO:0000256" key="2">
    <source>
        <dbReference type="ARBA" id="ARBA00023136"/>
    </source>
</evidence>
<dbReference type="PROSITE" id="PS51123">
    <property type="entry name" value="OMPA_2"/>
    <property type="match status" value="1"/>
</dbReference>
<keyword evidence="2 4" id="KW-0472">Membrane</keyword>
<dbReference type="CDD" id="cd07185">
    <property type="entry name" value="OmpA_C-like"/>
    <property type="match status" value="1"/>
</dbReference>
<dbReference type="InterPro" id="IPR011659">
    <property type="entry name" value="WD40"/>
</dbReference>
<dbReference type="Pfam" id="PF07676">
    <property type="entry name" value="PD40"/>
    <property type="match status" value="3"/>
</dbReference>
<dbReference type="InterPro" id="IPR011042">
    <property type="entry name" value="6-blade_b-propeller_TolB-like"/>
</dbReference>
<dbReference type="Gene3D" id="1.25.40.10">
    <property type="entry name" value="Tetratricopeptide repeat domain"/>
    <property type="match status" value="1"/>
</dbReference>
<feature type="signal peptide" evidence="5">
    <location>
        <begin position="1"/>
        <end position="21"/>
    </location>
</feature>
<evidence type="ECO:0000256" key="4">
    <source>
        <dbReference type="PROSITE-ProRule" id="PRU00473"/>
    </source>
</evidence>
<dbReference type="InterPro" id="IPR011990">
    <property type="entry name" value="TPR-like_helical_dom_sf"/>
</dbReference>
<dbReference type="SUPFAM" id="SSF48452">
    <property type="entry name" value="TPR-like"/>
    <property type="match status" value="1"/>
</dbReference>
<dbReference type="Gene3D" id="2.60.40.1120">
    <property type="entry name" value="Carboxypeptidase-like, regulatory domain"/>
    <property type="match status" value="1"/>
</dbReference>
<dbReference type="Gene3D" id="3.30.1330.60">
    <property type="entry name" value="OmpA-like domain"/>
    <property type="match status" value="1"/>
</dbReference>
<sequence>MRKRYYIAAALLFMFSGVANAQKKSTKKADKHYDRLEYVEAIKDYEKLVSKGDADAYVYERLADSYYNLYNTKQAERYYKLHLKASSNASAEAHYRYAQMLKANKKFDASNAAMQDFASKAPNDERAKAFKANPDYLPQLLNGEPRFAVNKLQLNTSYQDFGAYAVGNKLYFVSARNKSRRDYGWNDQPTLDIYEATKKGDSYTDIKLLDGDVNSKYHEGTVSITPDGKTMFFTRNDYSDGDYEKDSNGIGQLKVYQAKLINGEWDDIQEVSFNDSEYSTGHTAISPDGKTLYFSSDMPGGKGMSDLYKVEIKSNGSFGSPQNLGAGINTEGREGFPFVDSEGTLYFSSDGQLGLGGLDVFYAKTSGDGFGAVKNVGQPVNSSGDDFAYSYDVEKETGFVSSNRGALEGKVANDNIYRVDQIQIVEEIMVASTVINEETGAEIANAQVVVYDSQENEIAREMTNDNGVANFTLMANEPYVFQVNAEDYESNASMVGEDAEGEVDLVIELSPIEKIIQEEEVVLNPIMFDFDKSNIRKQAAFELDKLVAVMKKYPEMKIKVEAHTDKRGAANYNQQLSERRAQSTVQYVISKGIDESRISGEGLGESAPKVDCDSCTEEQFEFNRRSSFTIVKE</sequence>